<evidence type="ECO:0000259" key="3">
    <source>
        <dbReference type="Pfam" id="PF13354"/>
    </source>
</evidence>
<evidence type="ECO:0000313" key="5">
    <source>
        <dbReference type="Proteomes" id="UP001597212"/>
    </source>
</evidence>
<feature type="region of interest" description="Disordered" evidence="1">
    <location>
        <begin position="43"/>
        <end position="65"/>
    </location>
</feature>
<gene>
    <name evidence="4" type="ORF">ACFQ5K_00695</name>
</gene>
<dbReference type="Proteomes" id="UP001597212">
    <property type="component" value="Unassembled WGS sequence"/>
</dbReference>
<keyword evidence="4" id="KW-0378">Hydrolase</keyword>
<dbReference type="GO" id="GO:0016787">
    <property type="term" value="F:hydrolase activity"/>
    <property type="evidence" value="ECO:0007669"/>
    <property type="project" value="UniProtKB-KW"/>
</dbReference>
<feature type="chain" id="PRO_5046833354" evidence="2">
    <location>
        <begin position="36"/>
        <end position="335"/>
    </location>
</feature>
<dbReference type="InterPro" id="IPR000871">
    <property type="entry name" value="Beta-lactam_class-A"/>
</dbReference>
<name>A0ABW4CR93_9LACO</name>
<dbReference type="InterPro" id="IPR012338">
    <property type="entry name" value="Beta-lactam/transpept-like"/>
</dbReference>
<organism evidence="4 5">
    <name type="scientific">Lacticaseibacillus hegangensis</name>
    <dbReference type="NCBI Taxonomy" id="2486010"/>
    <lineage>
        <taxon>Bacteria</taxon>
        <taxon>Bacillati</taxon>
        <taxon>Bacillota</taxon>
        <taxon>Bacilli</taxon>
        <taxon>Lactobacillales</taxon>
        <taxon>Lactobacillaceae</taxon>
        <taxon>Lacticaseibacillus</taxon>
    </lineage>
</organism>
<feature type="domain" description="Beta-lactamase class A catalytic" evidence="3">
    <location>
        <begin position="182"/>
        <end position="311"/>
    </location>
</feature>
<feature type="compositionally biased region" description="Low complexity" evidence="1">
    <location>
        <begin position="55"/>
        <end position="65"/>
    </location>
</feature>
<evidence type="ECO:0000313" key="4">
    <source>
        <dbReference type="EMBL" id="MFD1439909.1"/>
    </source>
</evidence>
<dbReference type="PANTHER" id="PTHR35333">
    <property type="entry name" value="BETA-LACTAMASE"/>
    <property type="match status" value="1"/>
</dbReference>
<comment type="caution">
    <text evidence="4">The sequence shown here is derived from an EMBL/GenBank/DDBJ whole genome shotgun (WGS) entry which is preliminary data.</text>
</comment>
<dbReference type="SUPFAM" id="SSF56601">
    <property type="entry name" value="beta-lactamase/transpeptidase-like"/>
    <property type="match status" value="1"/>
</dbReference>
<protein>
    <submittedName>
        <fullName evidence="4">Serine hydrolase</fullName>
    </submittedName>
</protein>
<keyword evidence="2" id="KW-0732">Signal</keyword>
<proteinExistence type="predicted"/>
<reference evidence="5" key="1">
    <citation type="journal article" date="2019" name="Int. J. Syst. Evol. Microbiol.">
        <title>The Global Catalogue of Microorganisms (GCM) 10K type strain sequencing project: providing services to taxonomists for standard genome sequencing and annotation.</title>
        <authorList>
            <consortium name="The Broad Institute Genomics Platform"/>
            <consortium name="The Broad Institute Genome Sequencing Center for Infectious Disease"/>
            <person name="Wu L."/>
            <person name="Ma J."/>
        </authorList>
    </citation>
    <scope>NUCLEOTIDE SEQUENCE [LARGE SCALE GENOMIC DNA]</scope>
    <source>
        <strain evidence="5">CCM 8912</strain>
    </source>
</reference>
<dbReference type="Pfam" id="PF13354">
    <property type="entry name" value="Beta-lactamase2"/>
    <property type="match status" value="1"/>
</dbReference>
<sequence>MREFKGRKPRWSRLIPFALACLLALGLVISLTVNALNDDGADAAGPATRQKASPKRTAATGKAAAKAPTKTAAQAAAPRLSAAQIAAKTSQLKKQLAQYLKQVTQNGHVAVSFYNLAPVAGSAAAKASDAAVYQSGNLATAVNGNQRMVAASTFKLFITAWLFHEVETGAKTWTATDEDGFQRMIVNSENDYAENVLAQSGAAPLNSYFATLGTGYVFRPGTAASTTASDLMTMLKAIAQGTGPFADAALRQKLLTAMGKQIYRTGIPAAASTVAAGSVVQDKVGWLGSTDNDAGIVTTPAGDRYLLVIMTDNGSYQDFSQIAAIAKQVQTIVYG</sequence>
<evidence type="ECO:0000256" key="1">
    <source>
        <dbReference type="SAM" id="MobiDB-lite"/>
    </source>
</evidence>
<accession>A0ABW4CR93</accession>
<dbReference type="RefSeq" id="WP_125755875.1">
    <property type="nucleotide sequence ID" value="NZ_JBHTOK010000004.1"/>
</dbReference>
<dbReference type="PANTHER" id="PTHR35333:SF3">
    <property type="entry name" value="BETA-LACTAMASE-TYPE TRANSPEPTIDASE FOLD CONTAINING PROTEIN"/>
    <property type="match status" value="1"/>
</dbReference>
<keyword evidence="5" id="KW-1185">Reference proteome</keyword>
<dbReference type="EMBL" id="JBHTOK010000004">
    <property type="protein sequence ID" value="MFD1439909.1"/>
    <property type="molecule type" value="Genomic_DNA"/>
</dbReference>
<evidence type="ECO:0000256" key="2">
    <source>
        <dbReference type="SAM" id="SignalP"/>
    </source>
</evidence>
<dbReference type="Gene3D" id="3.40.710.10">
    <property type="entry name" value="DD-peptidase/beta-lactamase superfamily"/>
    <property type="match status" value="1"/>
</dbReference>
<dbReference type="InterPro" id="IPR045155">
    <property type="entry name" value="Beta-lactam_cat"/>
</dbReference>
<feature type="signal peptide" evidence="2">
    <location>
        <begin position="1"/>
        <end position="35"/>
    </location>
</feature>